<evidence type="ECO:0000256" key="2">
    <source>
        <dbReference type="RuleBase" id="RU004328"/>
    </source>
</evidence>
<dbReference type="Pfam" id="PF00445">
    <property type="entry name" value="Ribonuclease_T2"/>
    <property type="match status" value="1"/>
</dbReference>
<dbReference type="PROSITE" id="PS00531">
    <property type="entry name" value="RNASE_T2_2"/>
    <property type="match status" value="1"/>
</dbReference>
<gene>
    <name evidence="3" type="ORF">HELGO_WM36971</name>
</gene>
<evidence type="ECO:0000256" key="1">
    <source>
        <dbReference type="ARBA" id="ARBA00007469"/>
    </source>
</evidence>
<dbReference type="AlphaFoldDB" id="A0A6S6SGF9"/>
<dbReference type="EC" id="3.1.27.6" evidence="3"/>
<protein>
    <submittedName>
        <fullName evidence="3">Ribonuclease I (EC)</fullName>
        <ecNumber evidence="3">3.1.27.6</ecNumber>
    </submittedName>
</protein>
<dbReference type="SUPFAM" id="SSF55895">
    <property type="entry name" value="Ribonuclease Rh-like"/>
    <property type="match status" value="1"/>
</dbReference>
<name>A0A6S6SGF9_9BACT</name>
<evidence type="ECO:0000313" key="3">
    <source>
        <dbReference type="EMBL" id="CAA6807504.1"/>
    </source>
</evidence>
<dbReference type="GO" id="GO:0006401">
    <property type="term" value="P:RNA catabolic process"/>
    <property type="evidence" value="ECO:0007669"/>
    <property type="project" value="TreeGrafter"/>
</dbReference>
<dbReference type="PANTHER" id="PTHR11240">
    <property type="entry name" value="RIBONUCLEASE T2"/>
    <property type="match status" value="1"/>
</dbReference>
<dbReference type="GO" id="GO:0016787">
    <property type="term" value="F:hydrolase activity"/>
    <property type="evidence" value="ECO:0007669"/>
    <property type="project" value="UniProtKB-KW"/>
</dbReference>
<dbReference type="PROSITE" id="PS00530">
    <property type="entry name" value="RNASE_T2_1"/>
    <property type="match status" value="1"/>
</dbReference>
<organism evidence="3">
    <name type="scientific">uncultured Sulfurovum sp</name>
    <dbReference type="NCBI Taxonomy" id="269237"/>
    <lineage>
        <taxon>Bacteria</taxon>
        <taxon>Pseudomonadati</taxon>
        <taxon>Campylobacterota</taxon>
        <taxon>Epsilonproteobacteria</taxon>
        <taxon>Campylobacterales</taxon>
        <taxon>Sulfurovaceae</taxon>
        <taxon>Sulfurovum</taxon>
        <taxon>environmental samples</taxon>
    </lineage>
</organism>
<comment type="similarity">
    <text evidence="1 2">Belongs to the RNase T2 family.</text>
</comment>
<sequence length="305" mass="35349">MQTSNLVAKKPEVYEKAMLECPAFNNMKHTTNTNDIQLEIDKEYRVLQRNKGQVLVLIEGQRIAQRWVKEVCLSDAQKPKRESEIQRTSTTTNKQTSKQNLLAISWQNAFCQTHQYKQECKSMDANSFGAFEFVLHGLWPQPRNNVYCNVSKKQVGMDKNKQWYRLDKLDLTSSTRTELSKLMPGYQSNLHRHEWIKHGTCYGTSEDEYYKDSMALLTQVNESKVQEYFKQNIGRMVYLKDVRKIFNQEFGSGTGEHVTMNCKKGLVTELWLHLGSGSTDLTTLFKTGERPKRTCYKGRVDAVGF</sequence>
<proteinExistence type="inferred from homology"/>
<dbReference type="GO" id="GO:0033897">
    <property type="term" value="F:ribonuclease T2 activity"/>
    <property type="evidence" value="ECO:0007669"/>
    <property type="project" value="InterPro"/>
</dbReference>
<dbReference type="InterPro" id="IPR033130">
    <property type="entry name" value="RNase_T2_His_AS_2"/>
</dbReference>
<dbReference type="InterPro" id="IPR018188">
    <property type="entry name" value="RNase_T2_His_AS_1"/>
</dbReference>
<dbReference type="GO" id="GO:0003723">
    <property type="term" value="F:RNA binding"/>
    <property type="evidence" value="ECO:0007669"/>
    <property type="project" value="InterPro"/>
</dbReference>
<dbReference type="InterPro" id="IPR001568">
    <property type="entry name" value="RNase_T2-like"/>
</dbReference>
<reference evidence="3" key="1">
    <citation type="submission" date="2020-01" db="EMBL/GenBank/DDBJ databases">
        <authorList>
            <person name="Meier V. D."/>
            <person name="Meier V D."/>
        </authorList>
    </citation>
    <scope>NUCLEOTIDE SEQUENCE</scope>
    <source>
        <strain evidence="3">HLG_WM_MAG_04</strain>
    </source>
</reference>
<keyword evidence="3" id="KW-0378">Hydrolase</keyword>
<dbReference type="Gene3D" id="3.90.730.10">
    <property type="entry name" value="Ribonuclease T2-like"/>
    <property type="match status" value="1"/>
</dbReference>
<dbReference type="PANTHER" id="PTHR11240:SF22">
    <property type="entry name" value="RIBONUCLEASE T2"/>
    <property type="match status" value="1"/>
</dbReference>
<accession>A0A6S6SGF9</accession>
<dbReference type="InterPro" id="IPR036430">
    <property type="entry name" value="RNase_T2-like_sf"/>
</dbReference>
<dbReference type="EMBL" id="CACVAX010000017">
    <property type="protein sequence ID" value="CAA6807504.1"/>
    <property type="molecule type" value="Genomic_DNA"/>
</dbReference>